<keyword evidence="7" id="KW-1185">Reference proteome</keyword>
<dbReference type="Gene3D" id="1.10.1040.10">
    <property type="entry name" value="N-(1-d-carboxylethyl)-l-norvaline Dehydrogenase, domain 2"/>
    <property type="match status" value="1"/>
</dbReference>
<dbReference type="InterPro" id="IPR008927">
    <property type="entry name" value="6-PGluconate_DH-like_C_sf"/>
</dbReference>
<dbReference type="Gene3D" id="3.40.50.720">
    <property type="entry name" value="NAD(P)-binding Rossmann-like Domain"/>
    <property type="match status" value="1"/>
</dbReference>
<protein>
    <submittedName>
        <fullName evidence="6">NAD(P)-dependent oxidoreductase</fullName>
    </submittedName>
</protein>
<dbReference type="Pfam" id="PF14833">
    <property type="entry name" value="NAD_binding_11"/>
    <property type="match status" value="1"/>
</dbReference>
<dbReference type="EMBL" id="JAHWXN010000002">
    <property type="protein sequence ID" value="MCK2037856.1"/>
    <property type="molecule type" value="Genomic_DNA"/>
</dbReference>
<dbReference type="SUPFAM" id="SSF51735">
    <property type="entry name" value="NAD(P)-binding Rossmann-fold domains"/>
    <property type="match status" value="1"/>
</dbReference>
<organism evidence="6 7">
    <name type="scientific">Microbacterium croceum</name>
    <dbReference type="NCBI Taxonomy" id="2851645"/>
    <lineage>
        <taxon>Bacteria</taxon>
        <taxon>Bacillati</taxon>
        <taxon>Actinomycetota</taxon>
        <taxon>Actinomycetes</taxon>
        <taxon>Micrococcales</taxon>
        <taxon>Microbacteriaceae</taxon>
        <taxon>Microbacterium</taxon>
    </lineage>
</organism>
<evidence type="ECO:0000313" key="6">
    <source>
        <dbReference type="EMBL" id="MCK2037856.1"/>
    </source>
</evidence>
<dbReference type="PROSITE" id="PS00895">
    <property type="entry name" value="3_HYDROXYISOBUT_DH"/>
    <property type="match status" value="1"/>
</dbReference>
<feature type="domain" description="6-phosphogluconate dehydrogenase NADP-binding" evidence="4">
    <location>
        <begin position="4"/>
        <end position="163"/>
    </location>
</feature>
<evidence type="ECO:0000259" key="5">
    <source>
        <dbReference type="Pfam" id="PF14833"/>
    </source>
</evidence>
<evidence type="ECO:0000259" key="4">
    <source>
        <dbReference type="Pfam" id="PF03446"/>
    </source>
</evidence>
<sequence length="294" mass="30624">MDDRIGFIGLGVMGQPMALNLAGAGIPLFVWNRTDARTEPLRAAGADVAASVDDVFRRTSTLFLMLVNERVTDEVLGRGTDAFAERVAGHLIVSTGSTSPEYSRGLAADIRTAGGRFVESPVSGSRIPAEAGRLVALVGGAADDVAEVAPLLEPLTKTVIHCGPVGHGLLMKLAVNHYLVISIAGLAEAVHFADGHGLDLDVLSEALNSGQLASDITRAKLPKLSAREFSVQAATEDGLANARLVSEAARAQGIASPLLDVAEELYREAVDLGNARIDMSSVIDAVAARDTTGH</sequence>
<evidence type="ECO:0000256" key="1">
    <source>
        <dbReference type="ARBA" id="ARBA00009080"/>
    </source>
</evidence>
<keyword evidence="2" id="KW-0560">Oxidoreductase</keyword>
<proteinExistence type="inferred from homology"/>
<comment type="similarity">
    <text evidence="1">Belongs to the HIBADH-related family.</text>
</comment>
<comment type="caution">
    <text evidence="6">The sequence shown here is derived from an EMBL/GenBank/DDBJ whole genome shotgun (WGS) entry which is preliminary data.</text>
</comment>
<dbReference type="InterPro" id="IPR029154">
    <property type="entry name" value="HIBADH-like_NADP-bd"/>
</dbReference>
<dbReference type="InterPro" id="IPR013328">
    <property type="entry name" value="6PGD_dom2"/>
</dbReference>
<dbReference type="SUPFAM" id="SSF48179">
    <property type="entry name" value="6-phosphogluconate dehydrogenase C-terminal domain-like"/>
    <property type="match status" value="1"/>
</dbReference>
<dbReference type="InterPro" id="IPR051265">
    <property type="entry name" value="HIBADH-related_NP60_sf"/>
</dbReference>
<evidence type="ECO:0000256" key="2">
    <source>
        <dbReference type="ARBA" id="ARBA00023002"/>
    </source>
</evidence>
<dbReference type="InterPro" id="IPR015815">
    <property type="entry name" value="HIBADH-related"/>
</dbReference>
<dbReference type="PIRSF" id="PIRSF000103">
    <property type="entry name" value="HIBADH"/>
    <property type="match status" value="1"/>
</dbReference>
<name>A0ABT0FIH2_9MICO</name>
<dbReference type="Pfam" id="PF03446">
    <property type="entry name" value="NAD_binding_2"/>
    <property type="match status" value="1"/>
</dbReference>
<evidence type="ECO:0000256" key="3">
    <source>
        <dbReference type="ARBA" id="ARBA00023027"/>
    </source>
</evidence>
<dbReference type="InterPro" id="IPR002204">
    <property type="entry name" value="3-OH-isobutyrate_DH-rel_CS"/>
</dbReference>
<gene>
    <name evidence="6" type="ORF">KZC51_17140</name>
</gene>
<dbReference type="PANTHER" id="PTHR43580">
    <property type="entry name" value="OXIDOREDUCTASE GLYR1-RELATED"/>
    <property type="match status" value="1"/>
</dbReference>
<reference evidence="6 7" key="1">
    <citation type="submission" date="2021-06" db="EMBL/GenBank/DDBJ databases">
        <title>Genome-based taxonomic framework of Microbacterium strains isolated from marine environment, the description of four new species and reclassification of four preexisting species.</title>
        <authorList>
            <person name="Lee S.D."/>
            <person name="Kim S.-M."/>
            <person name="Byeon Y.-S."/>
            <person name="Yang H.L."/>
            <person name="Kim I.S."/>
        </authorList>
    </citation>
    <scope>NUCLEOTIDE SEQUENCE [LARGE SCALE GENOMIC DNA]</scope>
    <source>
        <strain evidence="6 7">SSW1-49</strain>
    </source>
</reference>
<dbReference type="PANTHER" id="PTHR43580:SF2">
    <property type="entry name" value="CYTOKINE-LIKE NUCLEAR FACTOR N-PAC"/>
    <property type="match status" value="1"/>
</dbReference>
<dbReference type="RefSeq" id="WP_247631216.1">
    <property type="nucleotide sequence ID" value="NZ_JAHWXN010000002.1"/>
</dbReference>
<dbReference type="InterPro" id="IPR006115">
    <property type="entry name" value="6PGDH_NADP-bd"/>
</dbReference>
<dbReference type="Proteomes" id="UP001300096">
    <property type="component" value="Unassembled WGS sequence"/>
</dbReference>
<feature type="domain" description="3-hydroxyisobutyrate dehydrogenase-like NAD-binding" evidence="5">
    <location>
        <begin position="166"/>
        <end position="284"/>
    </location>
</feature>
<dbReference type="InterPro" id="IPR036291">
    <property type="entry name" value="NAD(P)-bd_dom_sf"/>
</dbReference>
<keyword evidence="3" id="KW-0520">NAD</keyword>
<accession>A0ABT0FIH2</accession>
<evidence type="ECO:0000313" key="7">
    <source>
        <dbReference type="Proteomes" id="UP001300096"/>
    </source>
</evidence>